<dbReference type="InterPro" id="IPR052176">
    <property type="entry name" value="Glycosyl_Hydrlase_43_Enz"/>
</dbReference>
<evidence type="ECO:0000313" key="6">
    <source>
        <dbReference type="EMBL" id="HIZ72806.1"/>
    </source>
</evidence>
<reference evidence="6" key="1">
    <citation type="journal article" date="2021" name="PeerJ">
        <title>Extensive microbial diversity within the chicken gut microbiome revealed by metagenomics and culture.</title>
        <authorList>
            <person name="Gilroy R."/>
            <person name="Ravi A."/>
            <person name="Getino M."/>
            <person name="Pursley I."/>
            <person name="Horton D.L."/>
            <person name="Alikhan N.F."/>
            <person name="Baker D."/>
            <person name="Gharbi K."/>
            <person name="Hall N."/>
            <person name="Watson M."/>
            <person name="Adriaenssens E.M."/>
            <person name="Foster-Nyarko E."/>
            <person name="Jarju S."/>
            <person name="Secka A."/>
            <person name="Antonio M."/>
            <person name="Oren A."/>
            <person name="Chaudhuri R.R."/>
            <person name="La Ragione R."/>
            <person name="Hildebrand F."/>
            <person name="Pallen M.J."/>
        </authorList>
    </citation>
    <scope>NUCLEOTIDE SEQUENCE</scope>
    <source>
        <strain evidence="6">ChiW7-2402</strain>
    </source>
</reference>
<reference evidence="6" key="2">
    <citation type="submission" date="2021-04" db="EMBL/GenBank/DDBJ databases">
        <authorList>
            <person name="Gilroy R."/>
        </authorList>
    </citation>
    <scope>NUCLEOTIDE SEQUENCE</scope>
    <source>
        <strain evidence="6">ChiW7-2402</strain>
    </source>
</reference>
<evidence type="ECO:0000256" key="1">
    <source>
        <dbReference type="ARBA" id="ARBA00009865"/>
    </source>
</evidence>
<gene>
    <name evidence="6" type="ORF">H9964_04425</name>
</gene>
<evidence type="ECO:0000256" key="3">
    <source>
        <dbReference type="ARBA" id="ARBA00023295"/>
    </source>
</evidence>
<feature type="site" description="Important for catalytic activity, responsible for pKa modulation of the active site Glu and correct orientation of both the proton donor and substrate" evidence="4">
    <location>
        <position position="180"/>
    </location>
</feature>
<dbReference type="PANTHER" id="PTHR43772">
    <property type="entry name" value="ENDO-1,4-BETA-XYLANASE"/>
    <property type="match status" value="1"/>
</dbReference>
<dbReference type="InterPro" id="IPR023296">
    <property type="entry name" value="Glyco_hydro_beta-prop_sf"/>
</dbReference>
<protein>
    <submittedName>
        <fullName evidence="6">Family 43 glycosylhydrolase</fullName>
    </submittedName>
</protein>
<comment type="similarity">
    <text evidence="1 5">Belongs to the glycosyl hydrolase 43 family.</text>
</comment>
<dbReference type="EMBL" id="DXBB01000064">
    <property type="protein sequence ID" value="HIZ72806.1"/>
    <property type="molecule type" value="Genomic_DNA"/>
</dbReference>
<dbReference type="CDD" id="cd18620">
    <property type="entry name" value="GH43_XylA-like"/>
    <property type="match status" value="1"/>
</dbReference>
<evidence type="ECO:0000256" key="4">
    <source>
        <dbReference type="PIRSR" id="PIRSR606710-2"/>
    </source>
</evidence>
<dbReference type="InterPro" id="IPR006710">
    <property type="entry name" value="Glyco_hydro_43"/>
</dbReference>
<evidence type="ECO:0000256" key="5">
    <source>
        <dbReference type="RuleBase" id="RU361187"/>
    </source>
</evidence>
<evidence type="ECO:0000313" key="7">
    <source>
        <dbReference type="Proteomes" id="UP000824102"/>
    </source>
</evidence>
<dbReference type="SUPFAM" id="SSF75005">
    <property type="entry name" value="Arabinanase/levansucrase/invertase"/>
    <property type="match status" value="2"/>
</dbReference>
<dbReference type="Proteomes" id="UP000824102">
    <property type="component" value="Unassembled WGS sequence"/>
</dbReference>
<dbReference type="GO" id="GO:0045493">
    <property type="term" value="P:xylan catabolic process"/>
    <property type="evidence" value="ECO:0007669"/>
    <property type="project" value="UniProtKB-KW"/>
</dbReference>
<comment type="caution">
    <text evidence="6">The sequence shown here is derived from an EMBL/GenBank/DDBJ whole genome shotgun (WGS) entry which is preliminary data.</text>
</comment>
<dbReference type="PANTHER" id="PTHR43772:SF5">
    <property type="entry name" value="BETA-1,4-XYLOSIDASE (EUROFUNG)"/>
    <property type="match status" value="1"/>
</dbReference>
<keyword evidence="2 5" id="KW-0378">Hydrolase</keyword>
<organism evidence="6 7">
    <name type="scientific">Candidatus Gallimonas intestinavium</name>
    <dbReference type="NCBI Taxonomy" id="2838603"/>
    <lineage>
        <taxon>Bacteria</taxon>
        <taxon>Bacillati</taxon>
        <taxon>Bacillota</taxon>
        <taxon>Clostridia</taxon>
        <taxon>Candidatus Gallimonas</taxon>
    </lineage>
</organism>
<name>A0A9D2G5R6_9FIRM</name>
<dbReference type="Gene3D" id="2.115.10.20">
    <property type="entry name" value="Glycosyl hydrolase domain, family 43"/>
    <property type="match status" value="1"/>
</dbReference>
<sequence>MEIRRSSDGRNPVLPPDIRIPDGEAHVFHDKLYVYGSYDVGAKEYCSEEYHVASTSDMRTWEVGEKSLDGKDIPWPDDRKRKKYYVVDMGLKDPTPVYREILKGMHIPLGLMPKGIRPQNIDFGAFVPNKHLLFAPDCCEKNGRYYLYFCMSDYTEGIAVSDRPEGPFRDPVRLPCGGIDPAVFVDDDGAVYYYWGQFRANGVRLNDDMISFDESSVVERIVTEEEHGFHEGSSMRKRNGIYYYVYPCVFRKGRPTCLAYATSKSPLGPFQYRGIIIDNAKCDPESWNIHGSIEEFHGQWYVFYHRCSGNCRANRRLCVEKIFFNNDGTIDEVKMTSQGAGDPFAIGEAIEGWRACEVEGGAYIDGTDLIMKKGSRAVIRYCDFEHTPVRMEADVEGEGMLSVQANGKPLGDAEQGLCEIVLTSSGDLRVHSLRFLPKE</sequence>
<dbReference type="GO" id="GO:0004553">
    <property type="term" value="F:hydrolase activity, hydrolyzing O-glycosyl compounds"/>
    <property type="evidence" value="ECO:0007669"/>
    <property type="project" value="InterPro"/>
</dbReference>
<dbReference type="AlphaFoldDB" id="A0A9D2G5R6"/>
<dbReference type="Pfam" id="PF04616">
    <property type="entry name" value="Glyco_hydro_43"/>
    <property type="match status" value="1"/>
</dbReference>
<accession>A0A9D2G5R6</accession>
<proteinExistence type="inferred from homology"/>
<keyword evidence="3 5" id="KW-0326">Glycosidase</keyword>
<evidence type="ECO:0000256" key="2">
    <source>
        <dbReference type="ARBA" id="ARBA00022801"/>
    </source>
</evidence>